<organism evidence="4 5">
    <name type="scientific">Conexibacter arvalis</name>
    <dbReference type="NCBI Taxonomy" id="912552"/>
    <lineage>
        <taxon>Bacteria</taxon>
        <taxon>Bacillati</taxon>
        <taxon>Actinomycetota</taxon>
        <taxon>Thermoleophilia</taxon>
        <taxon>Solirubrobacterales</taxon>
        <taxon>Conexibacteraceae</taxon>
        <taxon>Conexibacter</taxon>
    </lineage>
</organism>
<keyword evidence="4" id="KW-0808">Transferase</keyword>
<dbReference type="Proteomes" id="UP000585272">
    <property type="component" value="Unassembled WGS sequence"/>
</dbReference>
<feature type="transmembrane region" description="Helical" evidence="2">
    <location>
        <begin position="21"/>
        <end position="40"/>
    </location>
</feature>
<dbReference type="GO" id="GO:0004190">
    <property type="term" value="F:aspartic-type endopeptidase activity"/>
    <property type="evidence" value="ECO:0007669"/>
    <property type="project" value="UniProtKB-EC"/>
</dbReference>
<keyword evidence="4" id="KW-0489">Methyltransferase</keyword>
<feature type="transmembrane region" description="Helical" evidence="2">
    <location>
        <begin position="46"/>
        <end position="62"/>
    </location>
</feature>
<evidence type="ECO:0000259" key="3">
    <source>
        <dbReference type="Pfam" id="PF01478"/>
    </source>
</evidence>
<dbReference type="Pfam" id="PF01478">
    <property type="entry name" value="Peptidase_A24"/>
    <property type="match status" value="1"/>
</dbReference>
<keyword evidence="5" id="KW-1185">Reference proteome</keyword>
<proteinExistence type="inferred from homology"/>
<feature type="transmembrane region" description="Helical" evidence="2">
    <location>
        <begin position="93"/>
        <end position="113"/>
    </location>
</feature>
<protein>
    <submittedName>
        <fullName evidence="4">Leader peptidase (Prepilin peptidase)/N-methyltransferase</fullName>
        <ecNumber evidence="4">2.1.1.-</ecNumber>
        <ecNumber evidence="4">3.4.23.43</ecNumber>
    </submittedName>
</protein>
<dbReference type="EMBL" id="JACHNU010000009">
    <property type="protein sequence ID" value="MBB4664844.1"/>
    <property type="molecule type" value="Genomic_DNA"/>
</dbReference>
<dbReference type="GO" id="GO:0008168">
    <property type="term" value="F:methyltransferase activity"/>
    <property type="evidence" value="ECO:0007669"/>
    <property type="project" value="UniProtKB-KW"/>
</dbReference>
<comment type="caution">
    <text evidence="4">The sequence shown here is derived from an EMBL/GenBank/DDBJ whole genome shotgun (WGS) entry which is preliminary data.</text>
</comment>
<keyword evidence="4" id="KW-0378">Hydrolase</keyword>
<feature type="transmembrane region" description="Helical" evidence="2">
    <location>
        <begin position="171"/>
        <end position="194"/>
    </location>
</feature>
<dbReference type="GO" id="GO:0032259">
    <property type="term" value="P:methylation"/>
    <property type="evidence" value="ECO:0007669"/>
    <property type="project" value="UniProtKB-KW"/>
</dbReference>
<keyword evidence="2" id="KW-0812">Transmembrane</keyword>
<keyword evidence="2" id="KW-1133">Transmembrane helix</keyword>
<feature type="transmembrane region" description="Helical" evidence="2">
    <location>
        <begin position="125"/>
        <end position="151"/>
    </location>
</feature>
<dbReference type="EC" id="2.1.1.-" evidence="4"/>
<dbReference type="Gene3D" id="1.20.120.1220">
    <property type="match status" value="1"/>
</dbReference>
<dbReference type="RefSeq" id="WP_183345247.1">
    <property type="nucleotide sequence ID" value="NZ_JACHNU010000009.1"/>
</dbReference>
<dbReference type="PANTHER" id="PTHR30487:SF0">
    <property type="entry name" value="PREPILIN LEADER PEPTIDASE_N-METHYLTRANSFERASE-RELATED"/>
    <property type="match status" value="1"/>
</dbReference>
<evidence type="ECO:0000313" key="4">
    <source>
        <dbReference type="EMBL" id="MBB4664844.1"/>
    </source>
</evidence>
<dbReference type="GO" id="GO:0005886">
    <property type="term" value="C:plasma membrane"/>
    <property type="evidence" value="ECO:0007669"/>
    <property type="project" value="TreeGrafter"/>
</dbReference>
<evidence type="ECO:0000313" key="5">
    <source>
        <dbReference type="Proteomes" id="UP000585272"/>
    </source>
</evidence>
<dbReference type="PANTHER" id="PTHR30487">
    <property type="entry name" value="TYPE 4 PREPILIN-LIKE PROTEINS LEADER PEPTIDE-PROCESSING ENZYME"/>
    <property type="match status" value="1"/>
</dbReference>
<sequence>MAHRRSSGRLRPPSRRGPARLAAGALLGGVAAAALSPLFADDLRSALLGVLLVALLVPIALIDVERRVIPNRLTGPGAIAAVAIGLATDPAALPAQLAAGAAAGGLLLLAAVARPDGMGMGDVKLAGLIGLCLGPTVAVALLLAFVAAALFGVAVIARDGLAAGRRTTFPFGPFLAVGAVAALLAGQPVLDWYLG</sequence>
<dbReference type="AlphaFoldDB" id="A0A840ILH0"/>
<dbReference type="InterPro" id="IPR000045">
    <property type="entry name" value="Prepilin_IV_endopep_pep"/>
</dbReference>
<reference evidence="4 5" key="1">
    <citation type="submission" date="2020-08" db="EMBL/GenBank/DDBJ databases">
        <title>Genomic Encyclopedia of Archaeal and Bacterial Type Strains, Phase II (KMG-II): from individual species to whole genera.</title>
        <authorList>
            <person name="Goeker M."/>
        </authorList>
    </citation>
    <scope>NUCLEOTIDE SEQUENCE [LARGE SCALE GENOMIC DNA]</scope>
    <source>
        <strain evidence="4 5">DSM 23288</strain>
    </source>
</reference>
<evidence type="ECO:0000256" key="1">
    <source>
        <dbReference type="ARBA" id="ARBA00005801"/>
    </source>
</evidence>
<comment type="similarity">
    <text evidence="1">Belongs to the peptidase A24 family.</text>
</comment>
<accession>A0A840ILH0</accession>
<dbReference type="GO" id="GO:0006465">
    <property type="term" value="P:signal peptide processing"/>
    <property type="evidence" value="ECO:0007669"/>
    <property type="project" value="TreeGrafter"/>
</dbReference>
<gene>
    <name evidence="4" type="ORF">BDZ31_004462</name>
</gene>
<name>A0A840ILH0_9ACTN</name>
<evidence type="ECO:0000256" key="2">
    <source>
        <dbReference type="SAM" id="Phobius"/>
    </source>
</evidence>
<feature type="domain" description="Prepilin type IV endopeptidase peptidase" evidence="3">
    <location>
        <begin position="51"/>
        <end position="153"/>
    </location>
</feature>
<dbReference type="EC" id="3.4.23.43" evidence="4"/>
<dbReference type="InterPro" id="IPR050882">
    <property type="entry name" value="Prepilin_peptidase/N-MTase"/>
</dbReference>
<keyword evidence="2" id="KW-0472">Membrane</keyword>